<accession>A0ABV6SJK5</accession>
<protein>
    <submittedName>
        <fullName evidence="1">Uncharacterized protein</fullName>
    </submittedName>
</protein>
<evidence type="ECO:0000313" key="2">
    <source>
        <dbReference type="Proteomes" id="UP001589891"/>
    </source>
</evidence>
<keyword evidence="2" id="KW-1185">Reference proteome</keyword>
<name>A0ABV6SJK5_AZOPA</name>
<organism evidence="1 2">
    <name type="scientific">Azorhizophilus paspali</name>
    <name type="common">Azotobacter paspali</name>
    <dbReference type="NCBI Taxonomy" id="69963"/>
    <lineage>
        <taxon>Bacteria</taxon>
        <taxon>Pseudomonadati</taxon>
        <taxon>Pseudomonadota</taxon>
        <taxon>Gammaproteobacteria</taxon>
        <taxon>Pseudomonadales</taxon>
        <taxon>Pseudomonadaceae</taxon>
        <taxon>Azorhizophilus</taxon>
    </lineage>
</organism>
<dbReference type="Proteomes" id="UP001589891">
    <property type="component" value="Unassembled WGS sequence"/>
</dbReference>
<dbReference type="RefSeq" id="WP_376942485.1">
    <property type="nucleotide sequence ID" value="NZ_CP171449.1"/>
</dbReference>
<proteinExistence type="predicted"/>
<reference evidence="1 2" key="1">
    <citation type="submission" date="2024-09" db="EMBL/GenBank/DDBJ databases">
        <authorList>
            <person name="Sun Q."/>
            <person name="Mori K."/>
        </authorList>
    </citation>
    <scope>NUCLEOTIDE SEQUENCE [LARGE SCALE GENOMIC DNA]</scope>
    <source>
        <strain evidence="1 2">NCAIM B.01794</strain>
    </source>
</reference>
<dbReference type="EMBL" id="JBHLSS010000015">
    <property type="protein sequence ID" value="MFC0708475.1"/>
    <property type="molecule type" value="Genomic_DNA"/>
</dbReference>
<evidence type="ECO:0000313" key="1">
    <source>
        <dbReference type="EMBL" id="MFC0708475.1"/>
    </source>
</evidence>
<comment type="caution">
    <text evidence="1">The sequence shown here is derived from an EMBL/GenBank/DDBJ whole genome shotgun (WGS) entry which is preliminary data.</text>
</comment>
<sequence>MTLEEKIMLRIYIADAPHGTFVKISRGLPGGISFGGMPTPENTGVAGSVEYFDGDGWLLLWDDEGRYLDRCDVLAWRLGEACDVLVLRQRIAEEIARHPVLLQAIGLAEKPAGDAGQQESLYDFD</sequence>
<gene>
    <name evidence="1" type="ORF">ACFFGX_02300</name>
</gene>